<dbReference type="OrthoDB" id="9792686at2"/>
<dbReference type="KEGG" id="cbar:PATL70BA_1431"/>
<dbReference type="RefSeq" id="WP_125136647.1">
    <property type="nucleotide sequence ID" value="NZ_LR130778.1"/>
</dbReference>
<evidence type="ECO:0000313" key="2">
    <source>
        <dbReference type="Proteomes" id="UP000279029"/>
    </source>
</evidence>
<accession>A0A3P7RX51</accession>
<evidence type="ECO:0000313" key="1">
    <source>
        <dbReference type="EMBL" id="VDN47316.1"/>
    </source>
</evidence>
<dbReference type="Proteomes" id="UP000279029">
    <property type="component" value="Chromosome"/>
</dbReference>
<sequence>MDKFLLNIDVTGEKLRSTVFVINHAIRDIKGKLYLINYSNLDIEGYFDIKEKSKEFVENTKKIREHMCYVIDPVKSFNWIKSQIQAYTSTDTVMIIGVESLMPYKDTKAAIEANYFELNSKIHFLEEENWSVLSHELDTIFYIFQETVNGIYVNLFANELSRDKVIEYLEDSNNMSIISCESPSKNVKYEILQRETIEKLSTLSLKDSIELLNNSEEELGKTTYNYLSAISYYRHGEITKSILLLEEVYNELLNEGKVILIDLYTIVEKKDRAKKIIDELYHTDKYLKGLYPAILRCYPKAEKEHDYWLDIAIKYDPENLTVKELLANRYVKAERYLDAAAIFREMSNDMNSTYYELVARMNEVLDGKYKKPDDYIFDLVKEFPVLRNEAVYRLAKYYIDKKNSPFNAYKILKRADYVTNTKRIDEIIELKIEILSDDVLASRALGKIKPFYKDNDRQILIEVRSKELVDIIESLAVYRNSYLSWREYIEKSQNEKAWKLGLYKVLLIKIDMFSKKKLEELVQKSFIKNVESEGSIETSEKLEENPEKATINTIILLRRIRTGDFDYKVFEDFGELVKTVLTLPEVFDDNYFRIITRYYLSIIATLHGFHQDANNLALSIFDYIDNIQDELKPKALMFGLLAWGNSQYRLGRVTEGIACILASIKYVFDSNEIYPFLEDGLNLIAKFLIDEIGSVALSDRDKFDEFNEIIKAYSLTFSRSWNILIGNTIEEINVLQKNVKDIDQKDVTWAGDMVNLISLIANNKEFDEAEKLIHKHYKDVFRLLESRIDLRFKALYNWAQILFVGAKSLNDYFVIVEILELADKDIIVKRKVFHKEERVGVSYETIEVYRFTLQIYSLIISFESMTGPIRQLLEQKIEAIMVKISPRSTIEQKKYYKDGLFTEECLHLESRYKIVVEEYRNLFSQNSSDLELLSNKAKEAEDIKSKLIEIHPHYKSLEDYNGFRFETVQNKLKEGEVFYQYVIMDVCILTITISRDIVKLNTKLVANTNDEIRNLVFEFSNAMQKPMLDISEVNESIVKNISELIAEDLFNYVHNYETKSIYCMPDTKIGMFPITISERNGYCLIELVNSIVNVIDYSFLYTRENKASRIINRIFGNANDSELKKIERWIDNRRSENFLKLDNKNDDLFELKKSIAGVDEVDILALYSHGVPYTNGGMLDGAHGIQGMRSILMMQDILRQVNNVECLFLVSCRGGTPYYENVEISSGTWSAIFERFNGSIIICKWDVPTDSTIELIDILINQIENKDISISEALLISQREMKKKYPNQAFWGGVEIWEN</sequence>
<protein>
    <submittedName>
        <fullName evidence="1">Uncharacterized protein</fullName>
    </submittedName>
</protein>
<name>A0A3P7RX51_9FIRM</name>
<keyword evidence="2" id="KW-1185">Reference proteome</keyword>
<dbReference type="EMBL" id="LR130778">
    <property type="protein sequence ID" value="VDN47316.1"/>
    <property type="molecule type" value="Genomic_DNA"/>
</dbReference>
<reference evidence="1 2" key="1">
    <citation type="submission" date="2018-09" db="EMBL/GenBank/DDBJ databases">
        <authorList>
            <person name="Postec A."/>
        </authorList>
    </citation>
    <scope>NUCLEOTIDE SEQUENCE [LARGE SCALE GENOMIC DNA]</scope>
    <source>
        <strain evidence="1">70B-A</strain>
    </source>
</reference>
<proteinExistence type="predicted"/>
<organism evidence="1 2">
    <name type="scientific">Petrocella atlantisensis</name>
    <dbReference type="NCBI Taxonomy" id="2173034"/>
    <lineage>
        <taxon>Bacteria</taxon>
        <taxon>Bacillati</taxon>
        <taxon>Bacillota</taxon>
        <taxon>Clostridia</taxon>
        <taxon>Lachnospirales</taxon>
        <taxon>Vallitaleaceae</taxon>
        <taxon>Petrocella</taxon>
    </lineage>
</organism>
<gene>
    <name evidence="1" type="ORF">PATL70BA_1431</name>
</gene>